<evidence type="ECO:0000313" key="3">
    <source>
        <dbReference type="Proteomes" id="UP001142153"/>
    </source>
</evidence>
<dbReference type="InterPro" id="IPR015897">
    <property type="entry name" value="CHK_kinase-like"/>
</dbReference>
<dbReference type="SUPFAM" id="SSF159245">
    <property type="entry name" value="AttH-like"/>
    <property type="match status" value="1"/>
</dbReference>
<dbReference type="PANTHER" id="PTHR11012:SF30">
    <property type="entry name" value="PROTEIN KINASE-LIKE DOMAIN-CONTAINING"/>
    <property type="match status" value="1"/>
</dbReference>
<gene>
    <name evidence="2" type="ORF">O6P37_17820</name>
</gene>
<reference evidence="2" key="1">
    <citation type="submission" date="2022-12" db="EMBL/GenBank/DDBJ databases">
        <authorList>
            <person name="Deng Y."/>
            <person name="Zhang Y.-Q."/>
        </authorList>
    </citation>
    <scope>NUCLEOTIDE SEQUENCE</scope>
    <source>
        <strain evidence="2">CPCC 205372</strain>
    </source>
</reference>
<dbReference type="InterPro" id="IPR055492">
    <property type="entry name" value="DUF7064"/>
</dbReference>
<feature type="domain" description="CHK kinase-like" evidence="1">
    <location>
        <begin position="119"/>
        <end position="300"/>
    </location>
</feature>
<organism evidence="2 3">
    <name type="scientific">Mycobacterium hippophais</name>
    <dbReference type="NCBI Taxonomy" id="3016340"/>
    <lineage>
        <taxon>Bacteria</taxon>
        <taxon>Bacillati</taxon>
        <taxon>Actinomycetota</taxon>
        <taxon>Actinomycetes</taxon>
        <taxon>Mycobacteriales</taxon>
        <taxon>Mycobacteriaceae</taxon>
        <taxon>Mycobacterium</taxon>
    </lineage>
</organism>
<comment type="caution">
    <text evidence="2">The sequence shown here is derived from an EMBL/GenBank/DDBJ whole genome shotgun (WGS) entry which is preliminary data.</text>
</comment>
<dbReference type="PANTHER" id="PTHR11012">
    <property type="entry name" value="PROTEIN KINASE-LIKE DOMAIN-CONTAINING"/>
    <property type="match status" value="1"/>
</dbReference>
<evidence type="ECO:0000313" key="2">
    <source>
        <dbReference type="EMBL" id="MCZ8380729.1"/>
    </source>
</evidence>
<dbReference type="SUPFAM" id="SSF56112">
    <property type="entry name" value="Protein kinase-like (PK-like)"/>
    <property type="match status" value="1"/>
</dbReference>
<dbReference type="SMART" id="SM00587">
    <property type="entry name" value="CHK"/>
    <property type="match status" value="1"/>
</dbReference>
<name>A0ABT4PVX6_9MYCO</name>
<accession>A0ABT4PVX6</accession>
<protein>
    <submittedName>
        <fullName evidence="2">Phosphotransferase</fullName>
    </submittedName>
</protein>
<dbReference type="Pfam" id="PF02958">
    <property type="entry name" value="EcKL"/>
    <property type="match status" value="1"/>
</dbReference>
<evidence type="ECO:0000259" key="1">
    <source>
        <dbReference type="SMART" id="SM00587"/>
    </source>
</evidence>
<dbReference type="Pfam" id="PF23212">
    <property type="entry name" value="DUF7064"/>
    <property type="match status" value="1"/>
</dbReference>
<dbReference type="EMBL" id="JAPZPY010000008">
    <property type="protein sequence ID" value="MCZ8380729.1"/>
    <property type="molecule type" value="Genomic_DNA"/>
</dbReference>
<proteinExistence type="predicted"/>
<dbReference type="InterPro" id="IPR004119">
    <property type="entry name" value="EcKL"/>
</dbReference>
<dbReference type="Gene3D" id="3.90.1200.10">
    <property type="match status" value="1"/>
</dbReference>
<keyword evidence="3" id="KW-1185">Reference proteome</keyword>
<dbReference type="RefSeq" id="WP_269895335.1">
    <property type="nucleotide sequence ID" value="NZ_JAPZPY010000008.1"/>
</dbReference>
<sequence>MDARDDLVIERPDDLTADWLTTAIGAGRVAGFSFERIGTGQMSECYRVSLQYADDAAPGPESVVLKVAATDANSRQTGLAMGLYEREVRFYTDIAPRLGGPVAPCHDAAYDAANGTFHLVLGDAAPAIVGDEIRGATIEQATLALTELGRVHGPLLGDPALADADWLNRESPMNQGLIAALWAGFAERYAETIEPGHREVCERLVASFDAYVAEEAAAQRVAGLVHGDYRLDNMLFGQAGADRPLTVVDWQTVTWGPAFTDVAYFLGCALTESARRDHYDALLRAYHEALGPQSTVSLDEVRDGVRRQSFFGVMMAIVSSMLVERTDRGDRMFMTMLARHCSHVLDTGALDVLPSAPLPEALQPSAGDEGGHPPGDEELWNESWYFDVVDAGQGIGGWVRVGLYPNRRTAWLNALICGPDMPTIAVLDFEAPLPEDPFLARGDAVEISMAADEPLRRFRVTVRGSGQAFDDAGALLEGAEGRPVELTMDLTWTTAGTPYQYRITPRYEIACTVSGTITADGRTVTLRDAPGQRDHSWGVRDWWSMDWVWSALHLDDGTHLHGVDLRIPGAPPLSVGYVQPPGAPLQETATVTAQATFADNGLPVTTTLTMSPGDVDATVDLRGFAPVRLTADDGRISHFPRAWATVTLTDGRTGVGWLEWNRNLGS</sequence>
<dbReference type="InterPro" id="IPR011009">
    <property type="entry name" value="Kinase-like_dom_sf"/>
</dbReference>
<dbReference type="Proteomes" id="UP001142153">
    <property type="component" value="Unassembled WGS sequence"/>
</dbReference>